<gene>
    <name evidence="9" type="primary">LOC111023983</name>
</gene>
<evidence type="ECO:0000256" key="2">
    <source>
        <dbReference type="ARBA" id="ARBA00020813"/>
    </source>
</evidence>
<dbReference type="PANTHER" id="PTHR23431">
    <property type="entry name" value="DNA-DIRECTED RNA POLYMERASES I, II, AND III SUBUNIT RPABC5 FAMILY MEMBER"/>
    <property type="match status" value="1"/>
</dbReference>
<evidence type="ECO:0000256" key="5">
    <source>
        <dbReference type="ARBA" id="ARBA00022833"/>
    </source>
</evidence>
<dbReference type="GO" id="GO:0042797">
    <property type="term" value="P:tRNA transcription by RNA polymerase III"/>
    <property type="evidence" value="ECO:0007669"/>
    <property type="project" value="TreeGrafter"/>
</dbReference>
<keyword evidence="3" id="KW-0240">DNA-directed RNA polymerase</keyword>
<reference evidence="9" key="1">
    <citation type="submission" date="2025-08" db="UniProtKB">
        <authorList>
            <consortium name="RefSeq"/>
        </authorList>
    </citation>
    <scope>IDENTIFICATION</scope>
    <source>
        <strain evidence="9">OHB3-1</strain>
    </source>
</reference>
<evidence type="ECO:0000256" key="3">
    <source>
        <dbReference type="ARBA" id="ARBA00022478"/>
    </source>
</evidence>
<dbReference type="SUPFAM" id="SSF46924">
    <property type="entry name" value="RNA polymerase subunit RPB10"/>
    <property type="match status" value="1"/>
</dbReference>
<dbReference type="FunFam" id="1.10.10.60:FF:000024">
    <property type="entry name" value="DNA-directed RNA polymerases I, II, and III subunit"/>
    <property type="match status" value="1"/>
</dbReference>
<comment type="subcellular location">
    <subcellularLocation>
        <location evidence="1">Nucleus</location>
    </subcellularLocation>
</comment>
<dbReference type="Pfam" id="PF01194">
    <property type="entry name" value="RNA_pol_N"/>
    <property type="match status" value="1"/>
</dbReference>
<dbReference type="NCBIfam" id="NF003089">
    <property type="entry name" value="PRK04016.1"/>
    <property type="match status" value="1"/>
</dbReference>
<name>A0A6J1DSH9_MOMCH</name>
<dbReference type="RefSeq" id="XP_022157220.1">
    <property type="nucleotide sequence ID" value="XM_022301528.1"/>
</dbReference>
<dbReference type="GO" id="GO:0005736">
    <property type="term" value="C:RNA polymerase I complex"/>
    <property type="evidence" value="ECO:0007669"/>
    <property type="project" value="TreeGrafter"/>
</dbReference>
<evidence type="ECO:0000256" key="4">
    <source>
        <dbReference type="ARBA" id="ARBA00022723"/>
    </source>
</evidence>
<dbReference type="Proteomes" id="UP000504603">
    <property type="component" value="Unplaced"/>
</dbReference>
<dbReference type="KEGG" id="mcha:111023983"/>
<dbReference type="GO" id="GO:0006366">
    <property type="term" value="P:transcription by RNA polymerase II"/>
    <property type="evidence" value="ECO:0007669"/>
    <property type="project" value="TreeGrafter"/>
</dbReference>
<dbReference type="PIRSF" id="PIRSF005653">
    <property type="entry name" value="RNA_pol_N/8_sub"/>
    <property type="match status" value="1"/>
</dbReference>
<dbReference type="GO" id="GO:0008270">
    <property type="term" value="F:zinc ion binding"/>
    <property type="evidence" value="ECO:0007669"/>
    <property type="project" value="InterPro"/>
</dbReference>
<dbReference type="GO" id="GO:0005666">
    <property type="term" value="C:RNA polymerase III complex"/>
    <property type="evidence" value="ECO:0007669"/>
    <property type="project" value="TreeGrafter"/>
</dbReference>
<protein>
    <recommendedName>
        <fullName evidence="2">DNA-directed RNA polymerases I, II, and III subunit RPABC5</fullName>
    </recommendedName>
</protein>
<accession>A0A6J1DSH9</accession>
<keyword evidence="8" id="KW-1185">Reference proteome</keyword>
<dbReference type="InterPro" id="IPR000268">
    <property type="entry name" value="RPABC5/Rpb10"/>
</dbReference>
<dbReference type="GO" id="GO:0006360">
    <property type="term" value="P:transcription by RNA polymerase I"/>
    <property type="evidence" value="ECO:0007669"/>
    <property type="project" value="TreeGrafter"/>
</dbReference>
<keyword evidence="4" id="KW-0479">Metal-binding</keyword>
<dbReference type="GO" id="GO:0003677">
    <property type="term" value="F:DNA binding"/>
    <property type="evidence" value="ECO:0007669"/>
    <property type="project" value="InterPro"/>
</dbReference>
<dbReference type="GO" id="GO:0005665">
    <property type="term" value="C:RNA polymerase II, core complex"/>
    <property type="evidence" value="ECO:0007669"/>
    <property type="project" value="UniProtKB-ARBA"/>
</dbReference>
<comment type="similarity">
    <text evidence="7">Belongs to the archaeal Rpo10/eukaryotic RPB10 RNA polymerase subunit family.</text>
</comment>
<dbReference type="PROSITE" id="PS01112">
    <property type="entry name" value="RNA_POL_N_8KD"/>
    <property type="match status" value="1"/>
</dbReference>
<dbReference type="GeneID" id="111023983"/>
<proteinExistence type="inferred from homology"/>
<dbReference type="InterPro" id="IPR023580">
    <property type="entry name" value="RNA_pol_su_RPB10"/>
</dbReference>
<dbReference type="InterPro" id="IPR020789">
    <property type="entry name" value="RNA_pol_suN_Zn-BS"/>
</dbReference>
<evidence type="ECO:0000256" key="1">
    <source>
        <dbReference type="ARBA" id="ARBA00004123"/>
    </source>
</evidence>
<dbReference type="PANTHER" id="PTHR23431:SF3">
    <property type="entry name" value="DNA-DIRECTED RNA POLYMERASES I, II, AND III SUBUNIT RPABC5"/>
    <property type="match status" value="1"/>
</dbReference>
<keyword evidence="5" id="KW-0862">Zinc</keyword>
<dbReference type="GO" id="GO:0003899">
    <property type="term" value="F:DNA-directed RNA polymerase activity"/>
    <property type="evidence" value="ECO:0007669"/>
    <property type="project" value="InterPro"/>
</dbReference>
<keyword evidence="6" id="KW-0804">Transcription</keyword>
<evidence type="ECO:0000256" key="7">
    <source>
        <dbReference type="ARBA" id="ARBA00025720"/>
    </source>
</evidence>
<evidence type="ECO:0000256" key="6">
    <source>
        <dbReference type="ARBA" id="ARBA00023163"/>
    </source>
</evidence>
<dbReference type="Gene3D" id="1.10.10.60">
    <property type="entry name" value="Homeodomain-like"/>
    <property type="match status" value="1"/>
</dbReference>
<evidence type="ECO:0000313" key="9">
    <source>
        <dbReference type="RefSeq" id="XP_022157220.1"/>
    </source>
</evidence>
<organism evidence="8 9">
    <name type="scientific">Momordica charantia</name>
    <name type="common">Bitter gourd</name>
    <name type="synonym">Balsam pear</name>
    <dbReference type="NCBI Taxonomy" id="3673"/>
    <lineage>
        <taxon>Eukaryota</taxon>
        <taxon>Viridiplantae</taxon>
        <taxon>Streptophyta</taxon>
        <taxon>Embryophyta</taxon>
        <taxon>Tracheophyta</taxon>
        <taxon>Spermatophyta</taxon>
        <taxon>Magnoliopsida</taxon>
        <taxon>eudicotyledons</taxon>
        <taxon>Gunneridae</taxon>
        <taxon>Pentapetalae</taxon>
        <taxon>rosids</taxon>
        <taxon>fabids</taxon>
        <taxon>Cucurbitales</taxon>
        <taxon>Cucurbitaceae</taxon>
        <taxon>Momordiceae</taxon>
        <taxon>Momordica</taxon>
    </lineage>
</organism>
<evidence type="ECO:0000313" key="8">
    <source>
        <dbReference type="Proteomes" id="UP000504603"/>
    </source>
</evidence>
<dbReference type="OrthoDB" id="10258858at2759"/>
<dbReference type="AlphaFoldDB" id="A0A6J1DSH9"/>
<sequence>MLIPVRCFTCGKVIGNRWESYLDLLRDDNGLDESGVLDRLGLVRYCCRQMLITTVNFIERLLEYNPNFFMNDENDEQEEK</sequence>